<reference evidence="7 8" key="1">
    <citation type="submission" date="2019-10" db="EMBL/GenBank/DDBJ databases">
        <title>Assembly and Annotation for the nematode Trichostrongylus colubriformis.</title>
        <authorList>
            <person name="Martin J."/>
        </authorList>
    </citation>
    <scope>NUCLEOTIDE SEQUENCE [LARGE SCALE GENOMIC DNA]</scope>
    <source>
        <strain evidence="7">G859</strain>
        <tissue evidence="7">Whole worm</tissue>
    </source>
</reference>
<comment type="subcellular location">
    <subcellularLocation>
        <location evidence="1">Membrane</location>
        <topology evidence="1">Multi-pass membrane protein</topology>
    </subcellularLocation>
</comment>
<name>A0AAN8IKC2_TRICO</name>
<dbReference type="PANTHER" id="PTHR22950:SF193">
    <property type="entry name" value="AMINO ACID TRANSPORTER TRANSMEMBRANE DOMAIN-CONTAINING PROTEIN"/>
    <property type="match status" value="1"/>
</dbReference>
<dbReference type="AlphaFoldDB" id="A0AAN8IKC2"/>
<feature type="transmembrane region" description="Helical" evidence="5">
    <location>
        <begin position="77"/>
        <end position="98"/>
    </location>
</feature>
<feature type="transmembrane region" description="Helical" evidence="5">
    <location>
        <begin position="150"/>
        <end position="176"/>
    </location>
</feature>
<evidence type="ECO:0000256" key="5">
    <source>
        <dbReference type="SAM" id="Phobius"/>
    </source>
</evidence>
<dbReference type="GO" id="GO:0015179">
    <property type="term" value="F:L-amino acid transmembrane transporter activity"/>
    <property type="evidence" value="ECO:0007669"/>
    <property type="project" value="TreeGrafter"/>
</dbReference>
<feature type="transmembrane region" description="Helical" evidence="5">
    <location>
        <begin position="127"/>
        <end position="144"/>
    </location>
</feature>
<dbReference type="PANTHER" id="PTHR22950">
    <property type="entry name" value="AMINO ACID TRANSPORTER"/>
    <property type="match status" value="1"/>
</dbReference>
<feature type="domain" description="Amino acid transporter transmembrane" evidence="6">
    <location>
        <begin position="2"/>
        <end position="209"/>
    </location>
</feature>
<comment type="caution">
    <text evidence="7">The sequence shown here is derived from an EMBL/GenBank/DDBJ whole genome shotgun (WGS) entry which is preliminary data.</text>
</comment>
<evidence type="ECO:0000256" key="2">
    <source>
        <dbReference type="ARBA" id="ARBA00022692"/>
    </source>
</evidence>
<accession>A0AAN8IKC2</accession>
<evidence type="ECO:0000256" key="3">
    <source>
        <dbReference type="ARBA" id="ARBA00022989"/>
    </source>
</evidence>
<proteinExistence type="predicted"/>
<gene>
    <name evidence="7" type="ORF">GCK32_001029</name>
</gene>
<dbReference type="EMBL" id="WIXE01015061">
    <property type="protein sequence ID" value="KAK5973773.1"/>
    <property type="molecule type" value="Genomic_DNA"/>
</dbReference>
<dbReference type="Pfam" id="PF01490">
    <property type="entry name" value="Aa_trans"/>
    <property type="match status" value="1"/>
</dbReference>
<feature type="transmembrane region" description="Helical" evidence="5">
    <location>
        <begin position="32"/>
        <end position="57"/>
    </location>
</feature>
<evidence type="ECO:0000256" key="4">
    <source>
        <dbReference type="ARBA" id="ARBA00023136"/>
    </source>
</evidence>
<evidence type="ECO:0000256" key="1">
    <source>
        <dbReference type="ARBA" id="ARBA00004141"/>
    </source>
</evidence>
<evidence type="ECO:0000259" key="6">
    <source>
        <dbReference type="Pfam" id="PF01490"/>
    </source>
</evidence>
<keyword evidence="3 5" id="KW-1133">Transmembrane helix</keyword>
<dbReference type="GO" id="GO:0005774">
    <property type="term" value="C:vacuolar membrane"/>
    <property type="evidence" value="ECO:0007669"/>
    <property type="project" value="TreeGrafter"/>
</dbReference>
<evidence type="ECO:0000313" key="8">
    <source>
        <dbReference type="Proteomes" id="UP001331761"/>
    </source>
</evidence>
<evidence type="ECO:0000313" key="7">
    <source>
        <dbReference type="EMBL" id="KAK5973773.1"/>
    </source>
</evidence>
<dbReference type="InterPro" id="IPR013057">
    <property type="entry name" value="AA_transpt_TM"/>
</dbReference>
<protein>
    <submittedName>
        <fullName evidence="7">Proton-coupled amino acid transporter 4</fullName>
    </submittedName>
</protein>
<sequence>MATGAVIYSFEGQALILPLENKMKHPSEMRGWTGVLTTGITLVTTVYAGCGFFGYITYGENVKGSITLNMDHSGLNLGMKALLALVVYTGYLLQLYTLTTSLRPSVMRLIERTSSSDKRKMVRLADYGLRSGIVLVSFLLAVLVPNLENLIPLIGVTSGMLLALVIPPMADVATFLPIFLEEKRFSPIVMLISNNLFFCVLGMFFLVSGLEANLNHLL</sequence>
<organism evidence="7 8">
    <name type="scientific">Trichostrongylus colubriformis</name>
    <name type="common">Black scour worm</name>
    <dbReference type="NCBI Taxonomy" id="6319"/>
    <lineage>
        <taxon>Eukaryota</taxon>
        <taxon>Metazoa</taxon>
        <taxon>Ecdysozoa</taxon>
        <taxon>Nematoda</taxon>
        <taxon>Chromadorea</taxon>
        <taxon>Rhabditida</taxon>
        <taxon>Rhabditina</taxon>
        <taxon>Rhabditomorpha</taxon>
        <taxon>Strongyloidea</taxon>
        <taxon>Trichostrongylidae</taxon>
        <taxon>Trichostrongylus</taxon>
    </lineage>
</organism>
<keyword evidence="4 5" id="KW-0472">Membrane</keyword>
<keyword evidence="2 5" id="KW-0812">Transmembrane</keyword>
<keyword evidence="8" id="KW-1185">Reference proteome</keyword>
<dbReference type="Proteomes" id="UP001331761">
    <property type="component" value="Unassembled WGS sequence"/>
</dbReference>
<feature type="transmembrane region" description="Helical" evidence="5">
    <location>
        <begin position="188"/>
        <end position="210"/>
    </location>
</feature>